<dbReference type="GO" id="GO:0030139">
    <property type="term" value="C:endocytic vesicle"/>
    <property type="evidence" value="ECO:0007669"/>
    <property type="project" value="TreeGrafter"/>
</dbReference>
<keyword evidence="5" id="KW-1185">Reference proteome</keyword>
<dbReference type="EMBL" id="MU839841">
    <property type="protein sequence ID" value="KAK1751598.1"/>
    <property type="molecule type" value="Genomic_DNA"/>
</dbReference>
<dbReference type="InterPro" id="IPR016024">
    <property type="entry name" value="ARM-type_fold"/>
</dbReference>
<dbReference type="InterPro" id="IPR057981">
    <property type="entry name" value="TPR_LAA1-like_C"/>
</dbReference>
<dbReference type="InterPro" id="IPR011989">
    <property type="entry name" value="ARM-like"/>
</dbReference>
<feature type="domain" description="LAA1-like C-terminal TPR repeats" evidence="3">
    <location>
        <begin position="1943"/>
        <end position="2107"/>
    </location>
</feature>
<name>A0AAJ0B4L5_9PEZI</name>
<evidence type="ECO:0000313" key="5">
    <source>
        <dbReference type="Proteomes" id="UP001239445"/>
    </source>
</evidence>
<organism evidence="4 5">
    <name type="scientific">Echria macrotheca</name>
    <dbReference type="NCBI Taxonomy" id="438768"/>
    <lineage>
        <taxon>Eukaryota</taxon>
        <taxon>Fungi</taxon>
        <taxon>Dikarya</taxon>
        <taxon>Ascomycota</taxon>
        <taxon>Pezizomycotina</taxon>
        <taxon>Sordariomycetes</taxon>
        <taxon>Sordariomycetidae</taxon>
        <taxon>Sordariales</taxon>
        <taxon>Schizotheciaceae</taxon>
        <taxon>Echria</taxon>
    </lineage>
</organism>
<dbReference type="FunFam" id="1.25.10.10:FF:001484">
    <property type="entry name" value="HEAT repeat containing protein"/>
    <property type="match status" value="1"/>
</dbReference>
<dbReference type="GO" id="GO:0008104">
    <property type="term" value="P:intracellular protein localization"/>
    <property type="evidence" value="ECO:0007669"/>
    <property type="project" value="TreeGrafter"/>
</dbReference>
<evidence type="ECO:0000256" key="2">
    <source>
        <dbReference type="SAM" id="MobiDB-lite"/>
    </source>
</evidence>
<evidence type="ECO:0000313" key="4">
    <source>
        <dbReference type="EMBL" id="KAK1751598.1"/>
    </source>
</evidence>
<dbReference type="PANTHER" id="PTHR21663">
    <property type="entry name" value="HYPOTHETICAL HEAT DOMAIN-CONTAINING"/>
    <property type="match status" value="1"/>
</dbReference>
<dbReference type="GO" id="GO:0042147">
    <property type="term" value="P:retrograde transport, endosome to Golgi"/>
    <property type="evidence" value="ECO:0007669"/>
    <property type="project" value="TreeGrafter"/>
</dbReference>
<dbReference type="Pfam" id="PF25808">
    <property type="entry name" value="TPR_LAA1_C"/>
    <property type="match status" value="1"/>
</dbReference>
<dbReference type="GO" id="GO:0005794">
    <property type="term" value="C:Golgi apparatus"/>
    <property type="evidence" value="ECO:0007669"/>
    <property type="project" value="TreeGrafter"/>
</dbReference>
<dbReference type="Pfam" id="PF25468">
    <property type="entry name" value="HEAT_HEATR5A"/>
    <property type="match status" value="1"/>
</dbReference>
<comment type="similarity">
    <text evidence="1">Belongs to the HEATR5 family.</text>
</comment>
<protein>
    <recommendedName>
        <fullName evidence="3">LAA1-like C-terminal TPR repeats domain-containing protein</fullName>
    </recommendedName>
</protein>
<reference evidence="4" key="1">
    <citation type="submission" date="2023-06" db="EMBL/GenBank/DDBJ databases">
        <title>Genome-scale phylogeny and comparative genomics of the fungal order Sordariales.</title>
        <authorList>
            <consortium name="Lawrence Berkeley National Laboratory"/>
            <person name="Hensen N."/>
            <person name="Bonometti L."/>
            <person name="Westerberg I."/>
            <person name="Brannstrom I.O."/>
            <person name="Guillou S."/>
            <person name="Cros-Aarteil S."/>
            <person name="Calhoun S."/>
            <person name="Haridas S."/>
            <person name="Kuo A."/>
            <person name="Mondo S."/>
            <person name="Pangilinan J."/>
            <person name="Riley R."/>
            <person name="Labutti K."/>
            <person name="Andreopoulos B."/>
            <person name="Lipzen A."/>
            <person name="Chen C."/>
            <person name="Yanf M."/>
            <person name="Daum C."/>
            <person name="Ng V."/>
            <person name="Clum A."/>
            <person name="Steindorff A."/>
            <person name="Ohm R."/>
            <person name="Martin F."/>
            <person name="Silar P."/>
            <person name="Natvig D."/>
            <person name="Lalanne C."/>
            <person name="Gautier V."/>
            <person name="Ament-Velasquez S.L."/>
            <person name="Kruys A."/>
            <person name="Hutchinson M.I."/>
            <person name="Powell A.J."/>
            <person name="Barry K."/>
            <person name="Miller A.N."/>
            <person name="Grigoriev I.V."/>
            <person name="Debuchy R."/>
            <person name="Gladieux P."/>
            <person name="Thoren M.H."/>
            <person name="Johannesson H."/>
        </authorList>
    </citation>
    <scope>NUCLEOTIDE SEQUENCE</scope>
    <source>
        <strain evidence="4">PSN4</strain>
    </source>
</reference>
<evidence type="ECO:0000256" key="1">
    <source>
        <dbReference type="ARBA" id="ARBA00008304"/>
    </source>
</evidence>
<accession>A0AAJ0B4L5</accession>
<feature type="region of interest" description="Disordered" evidence="2">
    <location>
        <begin position="32"/>
        <end position="90"/>
    </location>
</feature>
<dbReference type="GO" id="GO:0016020">
    <property type="term" value="C:membrane"/>
    <property type="evidence" value="ECO:0007669"/>
    <property type="project" value="TreeGrafter"/>
</dbReference>
<evidence type="ECO:0000259" key="3">
    <source>
        <dbReference type="Pfam" id="PF25808"/>
    </source>
</evidence>
<dbReference type="FunFam" id="1.25.10.10:FF:000745">
    <property type="entry name" value="Chromosome 7, whole genome shotgun sequence"/>
    <property type="match status" value="1"/>
</dbReference>
<feature type="region of interest" description="Disordered" evidence="2">
    <location>
        <begin position="361"/>
        <end position="392"/>
    </location>
</feature>
<feature type="region of interest" description="Disordered" evidence="2">
    <location>
        <begin position="2099"/>
        <end position="2125"/>
    </location>
</feature>
<dbReference type="InterPro" id="IPR046837">
    <property type="entry name" value="Laa1/Sip1/HEATR5-like_HEAT"/>
</dbReference>
<dbReference type="Gene3D" id="1.25.10.10">
    <property type="entry name" value="Leucine-rich Repeat Variant"/>
    <property type="match status" value="3"/>
</dbReference>
<dbReference type="Pfam" id="PF20210">
    <property type="entry name" value="Laa1_Sip1_HTR5"/>
    <property type="match status" value="1"/>
</dbReference>
<dbReference type="SUPFAM" id="SSF48371">
    <property type="entry name" value="ARM repeat"/>
    <property type="match status" value="2"/>
</dbReference>
<dbReference type="GO" id="GO:0006897">
    <property type="term" value="P:endocytosis"/>
    <property type="evidence" value="ECO:0007669"/>
    <property type="project" value="TreeGrafter"/>
</dbReference>
<dbReference type="Proteomes" id="UP001239445">
    <property type="component" value="Unassembled WGS sequence"/>
</dbReference>
<gene>
    <name evidence="4" type="ORF">QBC47DRAFT_390507</name>
</gene>
<proteinExistence type="inferred from homology"/>
<dbReference type="InterPro" id="IPR040108">
    <property type="entry name" value="Laa1/Sip1/HEATR5"/>
</dbReference>
<dbReference type="GO" id="GO:0005829">
    <property type="term" value="C:cytosol"/>
    <property type="evidence" value="ECO:0007669"/>
    <property type="project" value="GOC"/>
</dbReference>
<sequence length="2125" mass="230684">MGSKGDWLAAVQHPGQQLPKIHSWIHRMASTHREGGIGGFDSSGQREPDHSSNHRILPMSSTPAPDEPDANGDHTRNPPPRTSTSASSNPELDVAKLQALPAEQQELFLLNFVSALGKHVLALAPDDCTAQQFYLKKEVFKIINLAAPSPTRVIRNTLGRCLAHIFGRGDRKLLFETINELVAIIANGKAKNDGEVRTRHAAVVCLGDVYASAGDSAIGLHQLVSTTLMKLLKSSSTGGSLRAAVFAAFGKIAKMIGGSMDESIARDVWKQGRSYATTDKGSLVVMSACRCLRWLVQSTPYFQNSGDFDSLRSSMFKTFESTSSHVRVAAAECFAEALVRGYSETAVGEAPLALLKRSKSKAAKRQSMGPGAIQDDDELPQRSESPAPSGRKSHVLALSLIDMMKTLTTQYGRMSTSNRGRAAIAICYCLMLQKLGEKTIEINYLRIVENLTVDLLGNPSIANNRYRLLVSRRMVDVIIQDVVGRKILGESGQAAAAKTLINDILKNYPQALKERPEPSKQTLIVAMGALASLITRLGSAANNVAESCRDGLLSVLQHPSYTVQVHASACIKTFVLACPQQLLHCLSVCMNSLARELSLLGSGRNSPRRCIGFAHGLAAGLSASPLRPLYGSVDINSRVLTMATNLLKSSGSSELRVASTQIQVAWTLIGGLMSLGPNFVKIHLSQLLLLWKNALPKVLAKDSSMHRNYLNASFLCHVRECALSSIFAFLQFNSRLLTVDVSKRIAAMLQNTTAFLKTLPSKKTAEEISERLTPALQLHDLEVMVQRRVLQCYTKLVNISPADGTEALLQSNLLTLAISLFADPENYTPSSLSASIANSAGTFETIWDVGDNTGFGVTGLVRGFNVRPLPGQQESSMVASIPERDGLEQSIERLLISPVCGTLEHDASLLYTGGTADQLLPDPPATEAVNMAIQLFAFVFPLTPSKVQESVLEQVTTFTAAGSLQRDPGRKAAIKVNVATALLSTLRVAVKETKSPSGDITNMAVERLIQELLRDFVLDPDQYVRSLAYEAVARLCSTCGNAFTNQEIKYLVDTIVVNREPSARAGCAMALGCIQTKIGSMAAGYHLKTILNILMSLCNDTHPTVHYWALEAVTRVSDASGLGFANYVSSTLGMLAKLFVSETHHSEVASTMPMNLEVELSSPAAIARCVDSLINVLGPDLQDSAKSRELILTLVGYFQQEEDLQVQQASLACLEHLTLYAPGYMNFVDYVKILQRYLGSDDSVLRDVAVDGLYNLMKRNPYDVIQAADKGFEDQLWLVLDSAPDHEGMRNIIRNWMRQTCLTDTEAWLRRFQHVLKMTRPKESAAVSVSSKKTNTGIDLQDEEVAGFASGVAKDDKETPSGSDVEPLRWQVTTFAMDCLHDIFILTAKDITTNGESPAQTALQNKIADVVRMAFSASTSGVLEQRIWGLKIIGAVLKMFGKTPDPDFEEAMLLEQYQAQISSALTPAFAADSSPELASEAVDVCACFVSTGIVTDVDRMGRILKTLVSSLENFATENEHAGIGDLKGLSSNAQVMVKMAVFAAWAELQVASSEQKYLLDVLRPHIGTLTPLWLESLREFARLRFEPDISMTLGPPSLSGNLDTVYAALNRETLLKFYQDSWLKLVDAIASLIEQDSEFVFDALDGKELSGPAVPNGGSKGPDINYRDEPVAFFFVLFGIAFEALATKPGQSESLATQEQTLEILRALKKILHPSVSGHAIYREAIFSETMDLLDRLVLTEGLDVQGVIVEIARALCVAHPAARKREEPDSGELSEDIEQLFELTRIIVLVLSGLLPNLSDSPQPVRHQMTEEAILLVKTSLNALVDAAEVFPAIIKTDLHACIIHIFATILATPGCQEVIVPQALPTFKRFITSMTGSSKGSSEGGHSPTDVQMLGCLRRFLSIYLNAQKREMAASLTCVKNCLLGITVLFTGGQNRLSAKEPLVGRFLDELIDCLTDRMTAKIAANCIRTLVLLATQPSATVSDQTIARALLPRLITFVTNTEPEDPENARSLVAHTLCQYAAAVSSPEKAAVAMALVVPTLLARAAGESENEADVYRETSARLLELASAHQTAFRGVVAGMSEGQKAFMEEVIRSGRQAGPARKSGGDEERPTIALKMDFGG</sequence>
<comment type="caution">
    <text evidence="4">The sequence shown here is derived from an EMBL/GenBank/DDBJ whole genome shotgun (WGS) entry which is preliminary data.</text>
</comment>
<dbReference type="PANTHER" id="PTHR21663:SF0">
    <property type="entry name" value="HEAT REPEAT-CONTAINING PROTEIN 5B"/>
    <property type="match status" value="1"/>
</dbReference>